<dbReference type="AlphaFoldDB" id="A0A0V0ZKF5"/>
<accession>A0A0V0ZKF5</accession>
<dbReference type="STRING" id="990121.A0A0V0ZKF5"/>
<comment type="similarity">
    <text evidence="1">Belongs to the bacterial ribosomal protein bL17 family.</text>
</comment>
<evidence type="ECO:0000256" key="1">
    <source>
        <dbReference type="ARBA" id="ARBA00008777"/>
    </source>
</evidence>
<proteinExistence type="inferred from homology"/>
<dbReference type="FunFam" id="3.90.1030.10:FF:000009">
    <property type="entry name" value="39S ribosomal protein L17, mitochondrial"/>
    <property type="match status" value="1"/>
</dbReference>
<dbReference type="GO" id="GO:0003735">
    <property type="term" value="F:structural constituent of ribosome"/>
    <property type="evidence" value="ECO:0007669"/>
    <property type="project" value="InterPro"/>
</dbReference>
<dbReference type="GO" id="GO:0006412">
    <property type="term" value="P:translation"/>
    <property type="evidence" value="ECO:0007669"/>
    <property type="project" value="InterPro"/>
</dbReference>
<dbReference type="Gene3D" id="3.90.1030.10">
    <property type="entry name" value="Ribosomal protein L17"/>
    <property type="match status" value="1"/>
</dbReference>
<organism evidence="6 7">
    <name type="scientific">Trichinella patagoniensis</name>
    <dbReference type="NCBI Taxonomy" id="990121"/>
    <lineage>
        <taxon>Eukaryota</taxon>
        <taxon>Metazoa</taxon>
        <taxon>Ecdysozoa</taxon>
        <taxon>Nematoda</taxon>
        <taxon>Enoplea</taxon>
        <taxon>Dorylaimia</taxon>
        <taxon>Trichinellida</taxon>
        <taxon>Trichinellidae</taxon>
        <taxon>Trichinella</taxon>
    </lineage>
</organism>
<dbReference type="GO" id="GO:0005762">
    <property type="term" value="C:mitochondrial large ribosomal subunit"/>
    <property type="evidence" value="ECO:0007669"/>
    <property type="project" value="TreeGrafter"/>
</dbReference>
<dbReference type="PANTHER" id="PTHR14413:SF16">
    <property type="entry name" value="LARGE RIBOSOMAL SUBUNIT PROTEIN BL17M"/>
    <property type="match status" value="1"/>
</dbReference>
<dbReference type="InterPro" id="IPR036373">
    <property type="entry name" value="Ribosomal_bL17_sf"/>
</dbReference>
<keyword evidence="7" id="KW-1185">Reference proteome</keyword>
<reference evidence="6 7" key="1">
    <citation type="submission" date="2015-01" db="EMBL/GenBank/DDBJ databases">
        <title>Evolution of Trichinella species and genotypes.</title>
        <authorList>
            <person name="Korhonen P.K."/>
            <person name="Edoardo P."/>
            <person name="Giuseppe L.R."/>
            <person name="Gasser R.B."/>
        </authorList>
    </citation>
    <scope>NUCLEOTIDE SEQUENCE [LARGE SCALE GENOMIC DNA]</scope>
    <source>
        <strain evidence="6">ISS2496</strain>
    </source>
</reference>
<evidence type="ECO:0000256" key="5">
    <source>
        <dbReference type="ARBA" id="ARBA00035413"/>
    </source>
</evidence>
<dbReference type="Proteomes" id="UP000054783">
    <property type="component" value="Unassembled WGS sequence"/>
</dbReference>
<dbReference type="Pfam" id="PF01196">
    <property type="entry name" value="Ribosomal_L17"/>
    <property type="match status" value="1"/>
</dbReference>
<evidence type="ECO:0000256" key="3">
    <source>
        <dbReference type="ARBA" id="ARBA00023274"/>
    </source>
</evidence>
<evidence type="ECO:0000256" key="4">
    <source>
        <dbReference type="ARBA" id="ARBA00035290"/>
    </source>
</evidence>
<evidence type="ECO:0000313" key="6">
    <source>
        <dbReference type="EMBL" id="KRY12927.1"/>
    </source>
</evidence>
<dbReference type="PANTHER" id="PTHR14413">
    <property type="entry name" value="RIBOSOMAL PROTEIN L17"/>
    <property type="match status" value="1"/>
</dbReference>
<dbReference type="InterPro" id="IPR000456">
    <property type="entry name" value="Ribosomal_bL17"/>
</dbReference>
<dbReference type="SUPFAM" id="SSF64263">
    <property type="entry name" value="Prokaryotic ribosomal protein L17"/>
    <property type="match status" value="1"/>
</dbReference>
<protein>
    <recommendedName>
        <fullName evidence="4">Large ribosomal subunit protein bL17m</fullName>
    </recommendedName>
    <alternativeName>
        <fullName evidence="5">39S ribosomal protein L17, mitochondrial</fullName>
    </alternativeName>
</protein>
<evidence type="ECO:0000256" key="2">
    <source>
        <dbReference type="ARBA" id="ARBA00022980"/>
    </source>
</evidence>
<gene>
    <name evidence="6" type="primary">Mrpl17</name>
    <name evidence="6" type="ORF">T12_13076</name>
</gene>
<dbReference type="EMBL" id="JYDQ01000152">
    <property type="protein sequence ID" value="KRY12927.1"/>
    <property type="molecule type" value="Genomic_DNA"/>
</dbReference>
<keyword evidence="2 6" id="KW-0689">Ribosomal protein</keyword>
<comment type="caution">
    <text evidence="6">The sequence shown here is derived from an EMBL/GenBank/DDBJ whole genome shotgun (WGS) entry which is preliminary data.</text>
</comment>
<keyword evidence="3" id="KW-0687">Ribonucleoprotein</keyword>
<sequence length="375" mass="43149">MSRRFDYGTVKTTVEKYARVFPRSLPSIKVPVSKEKIKLRHKFIKTGEGRCYHLKAALTSLFRDERIELSKYTALAVRPYAERLIQLAIEYGDCHKPTMETCDYWIEEKELIHKLFKDLVPRFENCKSSYTLLHRLPDKYEKLDNNNWKFTAPYILELKGDYFCVLGNPYPPVPDGKHLHENSLLNVLLREAGKKFYSERRKATTSTDLDVQTFTLHIDIMFVQLLNKFTQSYCSNENEDCKVEMQIQMIDTTDTFLDQLYFGKSTQTSKTTTTFTKLQHNQPNTTANQASAMSSNLCCCQNGKGCCCCCAPPRVEEMIKAESGISRCCTDQADSCGCGVQKSTSSASKECCKNRQRRHHQQQQQQQATCCKQNN</sequence>
<name>A0A0V0ZKF5_9BILA</name>
<dbReference type="OrthoDB" id="275000at2759"/>
<evidence type="ECO:0000313" key="7">
    <source>
        <dbReference type="Proteomes" id="UP000054783"/>
    </source>
</evidence>